<keyword evidence="1" id="KW-0812">Transmembrane</keyword>
<name>A0A852TUA0_9ACTN</name>
<organism evidence="2 3">
    <name type="scientific">Spinactinospora alkalitolerans</name>
    <dbReference type="NCBI Taxonomy" id="687207"/>
    <lineage>
        <taxon>Bacteria</taxon>
        <taxon>Bacillati</taxon>
        <taxon>Actinomycetota</taxon>
        <taxon>Actinomycetes</taxon>
        <taxon>Streptosporangiales</taxon>
        <taxon>Nocardiopsidaceae</taxon>
        <taxon>Spinactinospora</taxon>
    </lineage>
</organism>
<feature type="transmembrane region" description="Helical" evidence="1">
    <location>
        <begin position="63"/>
        <end position="88"/>
    </location>
</feature>
<evidence type="ECO:0000313" key="3">
    <source>
        <dbReference type="Proteomes" id="UP000589036"/>
    </source>
</evidence>
<dbReference type="Proteomes" id="UP000589036">
    <property type="component" value="Unassembled WGS sequence"/>
</dbReference>
<feature type="transmembrane region" description="Helical" evidence="1">
    <location>
        <begin position="162"/>
        <end position="181"/>
    </location>
</feature>
<proteinExistence type="predicted"/>
<comment type="caution">
    <text evidence="2">The sequence shown here is derived from an EMBL/GenBank/DDBJ whole genome shotgun (WGS) entry which is preliminary data.</text>
</comment>
<dbReference type="RefSeq" id="WP_179643037.1">
    <property type="nucleotide sequence ID" value="NZ_BAAAYY010000001.1"/>
</dbReference>
<feature type="transmembrane region" description="Helical" evidence="1">
    <location>
        <begin position="188"/>
        <end position="206"/>
    </location>
</feature>
<accession>A0A852TUA0</accession>
<dbReference type="AlphaFoldDB" id="A0A852TUA0"/>
<evidence type="ECO:0000313" key="2">
    <source>
        <dbReference type="EMBL" id="NYE47025.1"/>
    </source>
</evidence>
<sequence>MMSAFAAAVAAEMVKLGRRPANLVLLGAFLLLLTVFRYAIPYSASLEDGGPGRAALAPALPDQLVVNALSAMPVFAGALMLVFGALTVGSEYGWDTMKTVLTQRPSRTAFALAKVAAIALSALLAVVAALAWCALLGAGVALLDGAAMDWPPAADAARGLLAGWLILTVWGLAGGALAFLTRGVALPIGLGVVWILGVENLLSGIADNLLTALQPVRDALPGANAGSLVSALAEGVAAGGPVPGVVDVVGGERAAVTLCCYALGFSLAAVALLRRRDLAG</sequence>
<keyword evidence="1" id="KW-1133">Transmembrane helix</keyword>
<feature type="transmembrane region" description="Helical" evidence="1">
    <location>
        <begin position="109"/>
        <end position="142"/>
    </location>
</feature>
<dbReference type="Pfam" id="PF12730">
    <property type="entry name" value="ABC2_membrane_4"/>
    <property type="match status" value="1"/>
</dbReference>
<protein>
    <submittedName>
        <fullName evidence="2">ABC-type transport system involved in multi-copper enzyme maturation permease subunit</fullName>
    </submittedName>
</protein>
<reference evidence="2 3" key="1">
    <citation type="submission" date="2020-07" db="EMBL/GenBank/DDBJ databases">
        <title>Sequencing the genomes of 1000 actinobacteria strains.</title>
        <authorList>
            <person name="Klenk H.-P."/>
        </authorList>
    </citation>
    <scope>NUCLEOTIDE SEQUENCE [LARGE SCALE GENOMIC DNA]</scope>
    <source>
        <strain evidence="2 3">CXB654</strain>
    </source>
</reference>
<gene>
    <name evidence="2" type="ORF">HDA32_002145</name>
</gene>
<evidence type="ECO:0000256" key="1">
    <source>
        <dbReference type="SAM" id="Phobius"/>
    </source>
</evidence>
<feature type="transmembrane region" description="Helical" evidence="1">
    <location>
        <begin position="254"/>
        <end position="273"/>
    </location>
</feature>
<dbReference type="EMBL" id="JACCCC010000001">
    <property type="protein sequence ID" value="NYE47025.1"/>
    <property type="molecule type" value="Genomic_DNA"/>
</dbReference>
<keyword evidence="3" id="KW-1185">Reference proteome</keyword>
<keyword evidence="1" id="KW-0472">Membrane</keyword>